<dbReference type="CDD" id="cd04485">
    <property type="entry name" value="DnaE_OBF"/>
    <property type="match status" value="1"/>
</dbReference>
<dbReference type="PANTHER" id="PTHR32294:SF0">
    <property type="entry name" value="DNA POLYMERASE III SUBUNIT ALPHA"/>
    <property type="match status" value="1"/>
</dbReference>
<evidence type="ECO:0000256" key="8">
    <source>
        <dbReference type="ARBA" id="ARBA00022705"/>
    </source>
</evidence>
<dbReference type="GO" id="GO:0008408">
    <property type="term" value="F:3'-5' exonuclease activity"/>
    <property type="evidence" value="ECO:0007669"/>
    <property type="project" value="InterPro"/>
</dbReference>
<dbReference type="RefSeq" id="WP_094456918.1">
    <property type="nucleotide sequence ID" value="NZ_NOXU01000030.1"/>
</dbReference>
<dbReference type="Gene3D" id="1.10.150.870">
    <property type="match status" value="1"/>
</dbReference>
<protein>
    <recommendedName>
        <fullName evidence="4">DNA polymerase III subunit alpha</fullName>
        <ecNumber evidence="3">2.7.7.7</ecNumber>
    </recommendedName>
</protein>
<evidence type="ECO:0000256" key="2">
    <source>
        <dbReference type="ARBA" id="ARBA00009496"/>
    </source>
</evidence>
<dbReference type="Pfam" id="PF01336">
    <property type="entry name" value="tRNA_anti-codon"/>
    <property type="match status" value="1"/>
</dbReference>
<comment type="similarity">
    <text evidence="2">Belongs to the DNA polymerase type-C family. DnaE subfamily.</text>
</comment>
<keyword evidence="6" id="KW-0808">Transferase</keyword>
<accession>A0A255YXR7</accession>
<dbReference type="InterPro" id="IPR040982">
    <property type="entry name" value="DNA_pol3_finger"/>
</dbReference>
<dbReference type="EC" id="2.7.7.7" evidence="3"/>
<keyword evidence="7" id="KW-0548">Nucleotidyltransferase</keyword>
<dbReference type="InterPro" id="IPR004365">
    <property type="entry name" value="NA-bd_OB_tRNA"/>
</dbReference>
<dbReference type="NCBIfam" id="NF004226">
    <property type="entry name" value="PRK05673.1"/>
    <property type="match status" value="1"/>
</dbReference>
<dbReference type="PANTHER" id="PTHR32294">
    <property type="entry name" value="DNA POLYMERASE III SUBUNIT ALPHA"/>
    <property type="match status" value="1"/>
</dbReference>
<comment type="function">
    <text evidence="10">DNA polymerase III is a complex, multichain enzyme responsible for most of the replicative synthesis in bacteria. This DNA polymerase also exhibits 3' to 5' exonuclease activity. The alpha chain is the DNA polymerase.</text>
</comment>
<keyword evidence="5" id="KW-0963">Cytoplasm</keyword>
<evidence type="ECO:0000256" key="6">
    <source>
        <dbReference type="ARBA" id="ARBA00022679"/>
    </source>
</evidence>
<evidence type="ECO:0000256" key="3">
    <source>
        <dbReference type="ARBA" id="ARBA00012417"/>
    </source>
</evidence>
<dbReference type="GO" id="GO:0003676">
    <property type="term" value="F:nucleic acid binding"/>
    <property type="evidence" value="ECO:0007669"/>
    <property type="project" value="InterPro"/>
</dbReference>
<evidence type="ECO:0000256" key="9">
    <source>
        <dbReference type="ARBA" id="ARBA00022932"/>
    </source>
</evidence>
<dbReference type="Gene3D" id="1.10.10.1600">
    <property type="entry name" value="Bacterial DNA polymerase III alpha subunit, thumb domain"/>
    <property type="match status" value="1"/>
</dbReference>
<comment type="catalytic activity">
    <reaction evidence="12">
        <text>DNA(n) + a 2'-deoxyribonucleoside 5'-triphosphate = DNA(n+1) + diphosphate</text>
        <dbReference type="Rhea" id="RHEA:22508"/>
        <dbReference type="Rhea" id="RHEA-COMP:17339"/>
        <dbReference type="Rhea" id="RHEA-COMP:17340"/>
        <dbReference type="ChEBI" id="CHEBI:33019"/>
        <dbReference type="ChEBI" id="CHEBI:61560"/>
        <dbReference type="ChEBI" id="CHEBI:173112"/>
        <dbReference type="EC" id="2.7.7.7"/>
    </reaction>
</comment>
<comment type="caution">
    <text evidence="14">The sequence shown here is derived from an EMBL/GenBank/DDBJ whole genome shotgun (WGS) entry which is preliminary data.</text>
</comment>
<keyword evidence="9" id="KW-0239">DNA-directed DNA polymerase</keyword>
<evidence type="ECO:0000259" key="13">
    <source>
        <dbReference type="SMART" id="SM00481"/>
    </source>
</evidence>
<dbReference type="AlphaFoldDB" id="A0A255YXR7"/>
<dbReference type="SMART" id="SM00481">
    <property type="entry name" value="POLIIIAc"/>
    <property type="match status" value="1"/>
</dbReference>
<name>A0A255YXR7_9PROT</name>
<evidence type="ECO:0000256" key="5">
    <source>
        <dbReference type="ARBA" id="ARBA00022490"/>
    </source>
</evidence>
<dbReference type="InterPro" id="IPR011708">
    <property type="entry name" value="DNA_pol3_alpha_NTPase_dom"/>
</dbReference>
<proteinExistence type="inferred from homology"/>
<dbReference type="InterPro" id="IPR049821">
    <property type="entry name" value="PolIIIA_DnaE1_PHP"/>
</dbReference>
<keyword evidence="8" id="KW-0235">DNA replication</keyword>
<dbReference type="OrthoDB" id="9803237at2"/>
<reference evidence="14 15" key="1">
    <citation type="submission" date="2017-07" db="EMBL/GenBank/DDBJ databases">
        <title>Niveispirillum cyanobacteriorum sp. nov., isolated from cyanobacterial aggregates in a eutrophic lake.</title>
        <authorList>
            <person name="Cai H."/>
        </authorList>
    </citation>
    <scope>NUCLEOTIDE SEQUENCE [LARGE SCALE GENOMIC DNA]</scope>
    <source>
        <strain evidence="15">TH1-14</strain>
    </source>
</reference>
<dbReference type="EMBL" id="NOXU01000030">
    <property type="protein sequence ID" value="OYQ33475.1"/>
    <property type="molecule type" value="Genomic_DNA"/>
</dbReference>
<evidence type="ECO:0000313" key="14">
    <source>
        <dbReference type="EMBL" id="OYQ33475.1"/>
    </source>
</evidence>
<dbReference type="Pfam" id="PF14579">
    <property type="entry name" value="HHH_6"/>
    <property type="match status" value="1"/>
</dbReference>
<comment type="subunit">
    <text evidence="11">DNA polymerase III contains a core (composed of alpha, epsilon and theta chains) that associates with a tau subunit. This core dimerizes to form the POLIII' complex. PolIII' associates with the gamma complex (composed of gamma, delta, delta', psi and chi chains) and with the beta chain to form the complete DNA polymerase III complex.</text>
</comment>
<sequence>MSADPGFIHLRVHSAYSLAEGAIKTKELVKLCLKHGYPAVAVTDTGNLFGCLEFAMAASDEGIQPIIGCQIWVTPYGPQKRIGGRVLGPGADQLVLLVQSEQGYRNLMRLVSVAFMETETGLLPQVSLEKMEGLTEGLICLTGGVGGGLNRLLLDGQKSHALDLLERLKTLFPGRLYIELMRHVEGPLAQAEEKVEPDLIDLAYAHDIPLVATNDAYYAAPDMYEAHDVLLCIAEGAYVMQEERRRVSPHHYFKSPQEMRELFADLPEAVDNSVVIAKRCAYMPRKVNPILPPFATEGGRAEPDELRVQAHDGLTYRLNKYVFSSGMAVDEKEKIEKEYRERLDFELDTIIKMKFPGYFLIVSDFIKWAKDHGIPVGPGRGSGAGSLVAWSLLITDLDPIRYGLLFERFLNPERVSMPDFDIDFCQDRREEVIKYVQQKYGIDKVGQIITFGKLQARAVVRDVGRTLQMPYGQVDRICKLIPNNPANPVTLQQALDGEPQLQEMKRGDENVARLLTIALRLEGLYRHASTHAAGVVIGDRPLDQLVPMYRDPRSDMPVTQFNMKYVELAGLVKFDFLGLKTLTVLKTAVDHVRDLGPELDLLDLDMEDKKSYDILGRAESAGVFQLESSGMRDVLRRMKPNRIEDIIALVSLYRPGPMDNIPKYIKVKFGQEAPDYMHPALQPILEETFGIMVYQEQVMQIAQVLAGYSLGGADLLRRAMGKKIKEEMEKERAKFIAGAREMRGVEEEQSGLIFDQVNKFAGYGFNKSHAAAYALVAYQTAFMKANYPVEFMAATMTYDMGNTDKLNQFRQELVRLGIRLLPPDVNASAPRFRVETLADGSRAVRYALAAVKGVGQQAMEMVVRERAANGPFKDIFDFARRVDSSALNKRMLEKLVCAGAFDSLNRNRQQLFAGLETVVRYAQAEAQQRESGMASLFGGTEAMKAPDLPKVPDWDPLERLRHEFEAIGFYLSAHPLDSFAPAMTRMKVVKFSELPRLMRDAKSTRFKLAGIVVAKQERTAKSGNRFAFVTLSDASGVFEVTLFAETLAQSREMLEAGRAVLLSVDAQKNGEELRLTCHGVQSLEDEVAKTAAGLRILLDDVHAVAAIKTTLGRLPPGRGKVTLAVELDALREVEISLPGAVAINAASRGAFKSIPGVVEVQEL</sequence>
<evidence type="ECO:0000256" key="7">
    <source>
        <dbReference type="ARBA" id="ARBA00022695"/>
    </source>
</evidence>
<feature type="domain" description="Polymerase/histidinol phosphatase N-terminal" evidence="13">
    <location>
        <begin position="8"/>
        <end position="75"/>
    </location>
</feature>
<comment type="subcellular location">
    <subcellularLocation>
        <location evidence="1">Cytoplasm</location>
    </subcellularLocation>
</comment>
<organism evidence="14 15">
    <name type="scientific">Niveispirillum lacus</name>
    <dbReference type="NCBI Taxonomy" id="1981099"/>
    <lineage>
        <taxon>Bacteria</taxon>
        <taxon>Pseudomonadati</taxon>
        <taxon>Pseudomonadota</taxon>
        <taxon>Alphaproteobacteria</taxon>
        <taxon>Rhodospirillales</taxon>
        <taxon>Azospirillaceae</taxon>
        <taxon>Niveispirillum</taxon>
    </lineage>
</organism>
<dbReference type="SUPFAM" id="SSF160975">
    <property type="entry name" value="AF1531-like"/>
    <property type="match status" value="1"/>
</dbReference>
<dbReference type="InterPro" id="IPR004013">
    <property type="entry name" value="PHP_dom"/>
</dbReference>
<evidence type="ECO:0000256" key="1">
    <source>
        <dbReference type="ARBA" id="ARBA00004496"/>
    </source>
</evidence>
<dbReference type="GO" id="GO:0006260">
    <property type="term" value="P:DNA replication"/>
    <property type="evidence" value="ECO:0007669"/>
    <property type="project" value="UniProtKB-KW"/>
</dbReference>
<evidence type="ECO:0000313" key="15">
    <source>
        <dbReference type="Proteomes" id="UP000216998"/>
    </source>
</evidence>
<dbReference type="NCBIfam" id="TIGR00594">
    <property type="entry name" value="polc"/>
    <property type="match status" value="1"/>
</dbReference>
<dbReference type="Pfam" id="PF17657">
    <property type="entry name" value="DNA_pol3_finger"/>
    <property type="match status" value="1"/>
</dbReference>
<evidence type="ECO:0000256" key="12">
    <source>
        <dbReference type="ARBA" id="ARBA00049244"/>
    </source>
</evidence>
<evidence type="ECO:0000256" key="4">
    <source>
        <dbReference type="ARBA" id="ARBA00019114"/>
    </source>
</evidence>
<dbReference type="Proteomes" id="UP000216998">
    <property type="component" value="Unassembled WGS sequence"/>
</dbReference>
<dbReference type="CDD" id="cd07433">
    <property type="entry name" value="PHP_PolIIIA_DnaE1"/>
    <property type="match status" value="1"/>
</dbReference>
<dbReference type="Pfam" id="PF07733">
    <property type="entry name" value="DNA_pol3_alpha"/>
    <property type="match status" value="1"/>
</dbReference>
<dbReference type="InterPro" id="IPR041931">
    <property type="entry name" value="DNA_pol3_alpha_thumb_dom"/>
</dbReference>
<dbReference type="InterPro" id="IPR016195">
    <property type="entry name" value="Pol/histidinol_Pase-like"/>
</dbReference>
<gene>
    <name evidence="14" type="ORF">CHU95_13825</name>
</gene>
<dbReference type="GO" id="GO:0005737">
    <property type="term" value="C:cytoplasm"/>
    <property type="evidence" value="ECO:0007669"/>
    <property type="project" value="UniProtKB-SubCell"/>
</dbReference>
<dbReference type="InterPro" id="IPR003141">
    <property type="entry name" value="Pol/His_phosphatase_N"/>
</dbReference>
<evidence type="ECO:0000256" key="10">
    <source>
        <dbReference type="ARBA" id="ARBA00025611"/>
    </source>
</evidence>
<dbReference type="GO" id="GO:0003887">
    <property type="term" value="F:DNA-directed DNA polymerase activity"/>
    <property type="evidence" value="ECO:0007669"/>
    <property type="project" value="UniProtKB-KW"/>
</dbReference>
<dbReference type="SUPFAM" id="SSF89550">
    <property type="entry name" value="PHP domain-like"/>
    <property type="match status" value="1"/>
</dbReference>
<dbReference type="InterPro" id="IPR004805">
    <property type="entry name" value="DnaE2/DnaE/PolC"/>
</dbReference>
<evidence type="ECO:0000256" key="11">
    <source>
        <dbReference type="ARBA" id="ARBA00026073"/>
    </source>
</evidence>
<dbReference type="Pfam" id="PF02811">
    <property type="entry name" value="PHP"/>
    <property type="match status" value="1"/>
</dbReference>
<dbReference type="InterPro" id="IPR029460">
    <property type="entry name" value="DNAPol_HHH"/>
</dbReference>
<keyword evidence="15" id="KW-1185">Reference proteome</keyword>
<dbReference type="Gene3D" id="3.20.20.140">
    <property type="entry name" value="Metal-dependent hydrolases"/>
    <property type="match status" value="1"/>
</dbReference>